<dbReference type="EMBL" id="CP025611">
    <property type="protein sequence ID" value="AUN30189.1"/>
    <property type="molecule type" value="Genomic_DNA"/>
</dbReference>
<dbReference type="SMART" id="SM00418">
    <property type="entry name" value="HTH_ARSR"/>
    <property type="match status" value="1"/>
</dbReference>
<dbReference type="InterPro" id="IPR036390">
    <property type="entry name" value="WH_DNA-bd_sf"/>
</dbReference>
<evidence type="ECO:0000313" key="1">
    <source>
        <dbReference type="EMBL" id="AUN30189.1"/>
    </source>
</evidence>
<dbReference type="Gene3D" id="1.10.10.10">
    <property type="entry name" value="Winged helix-like DNA-binding domain superfamily/Winged helix DNA-binding domain"/>
    <property type="match status" value="1"/>
</dbReference>
<dbReference type="KEGG" id="ncb:C0V82_08045"/>
<dbReference type="AlphaFoldDB" id="A0A2K9NAT3"/>
<dbReference type="PRINTS" id="PR00778">
    <property type="entry name" value="HTHARSR"/>
</dbReference>
<sequence>MPNIQTEPTQLDRMFHALADPSRRAVLERLAEGPASVGELAKPFTMALPSLMQHLRLLEECGLIQTEKVGRVRTCRLQPHAMDAAGEWIARQRAVWEARFDRLDAYLQILKKQEESTDDDPAAR</sequence>
<dbReference type="PANTHER" id="PTHR38600">
    <property type="entry name" value="TRANSCRIPTIONAL REGULATORY PROTEIN"/>
    <property type="match status" value="1"/>
</dbReference>
<dbReference type="NCBIfam" id="NF033788">
    <property type="entry name" value="HTH_metalloreg"/>
    <property type="match status" value="1"/>
</dbReference>
<dbReference type="Pfam" id="PF12840">
    <property type="entry name" value="HTH_20"/>
    <property type="match status" value="1"/>
</dbReference>
<evidence type="ECO:0000313" key="2">
    <source>
        <dbReference type="Proteomes" id="UP000234752"/>
    </source>
</evidence>
<dbReference type="PANTHER" id="PTHR38600:SF2">
    <property type="entry name" value="SLL0088 PROTEIN"/>
    <property type="match status" value="1"/>
</dbReference>
<reference evidence="1 2" key="1">
    <citation type="submission" date="2017-12" db="EMBL/GenBank/DDBJ databases">
        <title>Genomes of bacteria within cyanobacterial aggregates.</title>
        <authorList>
            <person name="Cai H."/>
        </authorList>
    </citation>
    <scope>NUCLEOTIDE SEQUENCE [LARGE SCALE GENOMIC DNA]</scope>
    <source>
        <strain evidence="1 2">TH16</strain>
    </source>
</reference>
<dbReference type="OrthoDB" id="7210994at2"/>
<dbReference type="InterPro" id="IPR001845">
    <property type="entry name" value="HTH_ArsR_DNA-bd_dom"/>
</dbReference>
<dbReference type="Proteomes" id="UP000234752">
    <property type="component" value="Chromosome eg_1"/>
</dbReference>
<dbReference type="PROSITE" id="PS50987">
    <property type="entry name" value="HTH_ARSR_2"/>
    <property type="match status" value="1"/>
</dbReference>
<dbReference type="GO" id="GO:0003700">
    <property type="term" value="F:DNA-binding transcription factor activity"/>
    <property type="evidence" value="ECO:0007669"/>
    <property type="project" value="InterPro"/>
</dbReference>
<proteinExistence type="predicted"/>
<accession>A0A2K9NAT3</accession>
<name>A0A2K9NAT3_9PROT</name>
<dbReference type="RefSeq" id="WP_102111888.1">
    <property type="nucleotide sequence ID" value="NZ_BMGN01000002.1"/>
</dbReference>
<dbReference type="InterPro" id="IPR011991">
    <property type="entry name" value="ArsR-like_HTH"/>
</dbReference>
<gene>
    <name evidence="1" type="ORF">C0V82_08045</name>
</gene>
<organism evidence="1 2">
    <name type="scientific">Niveispirillum cyanobacteriorum</name>
    <dbReference type="NCBI Taxonomy" id="1612173"/>
    <lineage>
        <taxon>Bacteria</taxon>
        <taxon>Pseudomonadati</taxon>
        <taxon>Pseudomonadota</taxon>
        <taxon>Alphaproteobacteria</taxon>
        <taxon>Rhodospirillales</taxon>
        <taxon>Azospirillaceae</taxon>
        <taxon>Niveispirillum</taxon>
    </lineage>
</organism>
<protein>
    <submittedName>
        <fullName evidence="1">Transcriptional regulator</fullName>
    </submittedName>
</protein>
<dbReference type="CDD" id="cd00090">
    <property type="entry name" value="HTH_ARSR"/>
    <property type="match status" value="1"/>
</dbReference>
<keyword evidence="2" id="KW-1185">Reference proteome</keyword>
<dbReference type="InterPro" id="IPR036388">
    <property type="entry name" value="WH-like_DNA-bd_sf"/>
</dbReference>
<dbReference type="SUPFAM" id="SSF46785">
    <property type="entry name" value="Winged helix' DNA-binding domain"/>
    <property type="match status" value="1"/>
</dbReference>